<accession>A0A8H3C3J8</accession>
<organism evidence="2 3">
    <name type="scientific">Rhizoctonia solani</name>
    <dbReference type="NCBI Taxonomy" id="456999"/>
    <lineage>
        <taxon>Eukaryota</taxon>
        <taxon>Fungi</taxon>
        <taxon>Dikarya</taxon>
        <taxon>Basidiomycota</taxon>
        <taxon>Agaricomycotina</taxon>
        <taxon>Agaricomycetes</taxon>
        <taxon>Cantharellales</taxon>
        <taxon>Ceratobasidiaceae</taxon>
        <taxon>Rhizoctonia</taxon>
    </lineage>
</organism>
<dbReference type="AlphaFoldDB" id="A0A8H3C3J8"/>
<dbReference type="PROSITE" id="PS50404">
    <property type="entry name" value="GST_NTER"/>
    <property type="match status" value="1"/>
</dbReference>
<dbReference type="InterPro" id="IPR054416">
    <property type="entry name" value="GST_UstS-like_C"/>
</dbReference>
<comment type="caution">
    <text evidence="2">The sequence shown here is derived from an EMBL/GenBank/DDBJ whole genome shotgun (WGS) entry which is preliminary data.</text>
</comment>
<dbReference type="Gene3D" id="1.20.1050.10">
    <property type="match status" value="1"/>
</dbReference>
<dbReference type="Proteomes" id="UP000663850">
    <property type="component" value="Unassembled WGS sequence"/>
</dbReference>
<name>A0A8H3C3J8_9AGAM</name>
<evidence type="ECO:0000259" key="1">
    <source>
        <dbReference type="PROSITE" id="PS50404"/>
    </source>
</evidence>
<protein>
    <recommendedName>
        <fullName evidence="1">GST N-terminal domain-containing protein</fullName>
    </recommendedName>
</protein>
<dbReference type="SUPFAM" id="SSF52833">
    <property type="entry name" value="Thioredoxin-like"/>
    <property type="match status" value="1"/>
</dbReference>
<dbReference type="InterPro" id="IPR004045">
    <property type="entry name" value="Glutathione_S-Trfase_N"/>
</dbReference>
<dbReference type="Pfam" id="PF22041">
    <property type="entry name" value="GST_C_7"/>
    <property type="match status" value="1"/>
</dbReference>
<gene>
    <name evidence="2" type="ORF">RDB_LOCUS64964</name>
</gene>
<dbReference type="Pfam" id="PF13409">
    <property type="entry name" value="GST_N_2"/>
    <property type="match status" value="1"/>
</dbReference>
<evidence type="ECO:0000313" key="2">
    <source>
        <dbReference type="EMBL" id="CAE6472994.1"/>
    </source>
</evidence>
<dbReference type="SUPFAM" id="SSF47616">
    <property type="entry name" value="GST C-terminal domain-like"/>
    <property type="match status" value="1"/>
</dbReference>
<dbReference type="EMBL" id="CAJMWZ010003346">
    <property type="protein sequence ID" value="CAE6472994.1"/>
    <property type="molecule type" value="Genomic_DNA"/>
</dbReference>
<evidence type="ECO:0000313" key="3">
    <source>
        <dbReference type="Proteomes" id="UP000663850"/>
    </source>
</evidence>
<dbReference type="InterPro" id="IPR036249">
    <property type="entry name" value="Thioredoxin-like_sf"/>
</dbReference>
<reference evidence="2" key="1">
    <citation type="submission" date="2021-01" db="EMBL/GenBank/DDBJ databases">
        <authorList>
            <person name="Kaushik A."/>
        </authorList>
    </citation>
    <scope>NUCLEOTIDE SEQUENCE</scope>
    <source>
        <strain evidence="2">Type strain: AG8-Rh-89/</strain>
    </source>
</reference>
<dbReference type="InterPro" id="IPR036282">
    <property type="entry name" value="Glutathione-S-Trfase_C_sf"/>
</dbReference>
<sequence>MLETRSVWIDPKDTPLLATTLIYPAKGGRVQHTLSMAATKENPIIFYDIADGQGKSWSPNTYKTRLTLNYKGIPYRVKYISLCDVEPTLKELGVPPVFPNFPHYTLPMIADPSSEANGEPTYVADSFKIALYLDDKYPSPQYPLIVPSGTRAIQHMWFTTYYPSLSALVVKLFYCLSPNILDERSVEYWHRTRGDKYRPPSAEETSQHWEELREKFEALGKSLSLNDDTSEAGPFIMGKRLSFVDFTIGGFFYFIQRVDGKESKKLQEMMEWQGGKWNTLWKGIQDVEAMSSQLA</sequence>
<dbReference type="Gene3D" id="3.40.30.10">
    <property type="entry name" value="Glutaredoxin"/>
    <property type="match status" value="1"/>
</dbReference>
<proteinExistence type="predicted"/>
<feature type="domain" description="GST N-terminal" evidence="1">
    <location>
        <begin position="48"/>
        <end position="141"/>
    </location>
</feature>